<evidence type="ECO:0000256" key="1">
    <source>
        <dbReference type="SAM" id="MobiDB-lite"/>
    </source>
</evidence>
<name>A0A927PE57_9MICO</name>
<keyword evidence="2" id="KW-1133">Transmembrane helix</keyword>
<reference evidence="3" key="2">
    <citation type="submission" date="2020-09" db="EMBL/GenBank/DDBJ databases">
        <authorList>
            <person name="Yu Y."/>
        </authorList>
    </citation>
    <scope>NUCLEOTIDE SEQUENCE</scope>
    <source>
        <strain evidence="3">KCTC 49039</strain>
    </source>
</reference>
<proteinExistence type="predicted"/>
<feature type="transmembrane region" description="Helical" evidence="2">
    <location>
        <begin position="142"/>
        <end position="160"/>
    </location>
</feature>
<evidence type="ECO:0000256" key="2">
    <source>
        <dbReference type="SAM" id="Phobius"/>
    </source>
</evidence>
<keyword evidence="2" id="KW-0472">Membrane</keyword>
<feature type="transmembrane region" description="Helical" evidence="2">
    <location>
        <begin position="76"/>
        <end position="95"/>
    </location>
</feature>
<evidence type="ECO:0000313" key="4">
    <source>
        <dbReference type="Proteomes" id="UP000610846"/>
    </source>
</evidence>
<feature type="transmembrane region" description="Helical" evidence="2">
    <location>
        <begin position="172"/>
        <end position="190"/>
    </location>
</feature>
<feature type="transmembrane region" description="Helical" evidence="2">
    <location>
        <begin position="116"/>
        <end position="136"/>
    </location>
</feature>
<protein>
    <submittedName>
        <fullName evidence="3">Uncharacterized protein</fullName>
    </submittedName>
</protein>
<reference evidence="3" key="1">
    <citation type="journal article" date="2018" name="Curr. Microbiol.">
        <title>Cellulosimicrobium arenosum sp. nov., Isolated from Marine Sediment Sand.</title>
        <authorList>
            <person name="Oh M."/>
            <person name="Kim J.H."/>
            <person name="Yoon J.H."/>
            <person name="Schumann P."/>
            <person name="Kim W."/>
        </authorList>
    </citation>
    <scope>NUCLEOTIDE SEQUENCE</scope>
    <source>
        <strain evidence="3">KCTC 49039</strain>
    </source>
</reference>
<dbReference type="AlphaFoldDB" id="A0A927PE57"/>
<feature type="region of interest" description="Disordered" evidence="1">
    <location>
        <begin position="1"/>
        <end position="21"/>
    </location>
</feature>
<accession>A0A927PE57</accession>
<comment type="caution">
    <text evidence="3">The sequence shown here is derived from an EMBL/GenBank/DDBJ whole genome shotgun (WGS) entry which is preliminary data.</text>
</comment>
<keyword evidence="2" id="KW-0812">Transmembrane</keyword>
<evidence type="ECO:0000313" key="3">
    <source>
        <dbReference type="EMBL" id="MBD8079639.1"/>
    </source>
</evidence>
<dbReference type="EMBL" id="JACYHB010000008">
    <property type="protein sequence ID" value="MBD8079639.1"/>
    <property type="molecule type" value="Genomic_DNA"/>
</dbReference>
<dbReference type="Proteomes" id="UP000610846">
    <property type="component" value="Unassembled WGS sequence"/>
</dbReference>
<feature type="transmembrane region" description="Helical" evidence="2">
    <location>
        <begin position="48"/>
        <end position="70"/>
    </location>
</feature>
<sequence length="237" mass="24383">MSTDPGPAPDGEHAADGADPTFDPAATLRLIREQQDRARAATEPDGRLLYLAWGLSWGVGYLCLYLSAGATGKPPAWAFWVFAGAIVAAVAFTIVHTVTRTAGTRGVSARTGAMYGWSWMLGFLTFGVVIGGLGRAGASDEVIALASNAFACVVVGLLYLGGAAAFQDTRLFVLGVWILVVAAVATFAGLPLTYLVMAALGGGGFLVMGAIEQVLLVRRRARPAPGTVSRPGEAGGA</sequence>
<dbReference type="RefSeq" id="WP_191829216.1">
    <property type="nucleotide sequence ID" value="NZ_JACYHB010000008.1"/>
</dbReference>
<gene>
    <name evidence="3" type="ORF">IF651_11285</name>
</gene>
<feature type="transmembrane region" description="Helical" evidence="2">
    <location>
        <begin position="196"/>
        <end position="217"/>
    </location>
</feature>
<keyword evidence="4" id="KW-1185">Reference proteome</keyword>
<organism evidence="3 4">
    <name type="scientific">Cellulosimicrobium arenosum</name>
    <dbReference type="NCBI Taxonomy" id="2708133"/>
    <lineage>
        <taxon>Bacteria</taxon>
        <taxon>Bacillati</taxon>
        <taxon>Actinomycetota</taxon>
        <taxon>Actinomycetes</taxon>
        <taxon>Micrococcales</taxon>
        <taxon>Promicromonosporaceae</taxon>
        <taxon>Cellulosimicrobium</taxon>
    </lineage>
</organism>